<evidence type="ECO:0000313" key="3">
    <source>
        <dbReference type="Proteomes" id="UP000186817"/>
    </source>
</evidence>
<name>A0A1Q9ETE7_SYMMI</name>
<evidence type="ECO:0000313" key="2">
    <source>
        <dbReference type="EMBL" id="OLQ10671.1"/>
    </source>
</evidence>
<proteinExistence type="predicted"/>
<feature type="chain" id="PRO_5012480673" description="TNFR-Cys domain-containing protein" evidence="1">
    <location>
        <begin position="18"/>
        <end position="174"/>
    </location>
</feature>
<gene>
    <name evidence="2" type="ORF">AK812_SmicGene5606</name>
</gene>
<dbReference type="EMBL" id="LSRX01000074">
    <property type="protein sequence ID" value="OLQ10671.1"/>
    <property type="molecule type" value="Genomic_DNA"/>
</dbReference>
<keyword evidence="3" id="KW-1185">Reference proteome</keyword>
<dbReference type="AlphaFoldDB" id="A0A1Q9ETE7"/>
<dbReference type="Proteomes" id="UP000186817">
    <property type="component" value="Unassembled WGS sequence"/>
</dbReference>
<protein>
    <recommendedName>
        <fullName evidence="4">TNFR-Cys domain-containing protein</fullName>
    </recommendedName>
</protein>
<reference evidence="2 3" key="1">
    <citation type="submission" date="2016-02" db="EMBL/GenBank/DDBJ databases">
        <title>Genome analysis of coral dinoflagellate symbionts highlights evolutionary adaptations to a symbiotic lifestyle.</title>
        <authorList>
            <person name="Aranda M."/>
            <person name="Li Y."/>
            <person name="Liew Y.J."/>
            <person name="Baumgarten S."/>
            <person name="Simakov O."/>
            <person name="Wilson M."/>
            <person name="Piel J."/>
            <person name="Ashoor H."/>
            <person name="Bougouffa S."/>
            <person name="Bajic V.B."/>
            <person name="Ryu T."/>
            <person name="Ravasi T."/>
            <person name="Bayer T."/>
            <person name="Micklem G."/>
            <person name="Kim H."/>
            <person name="Bhak J."/>
            <person name="Lajeunesse T.C."/>
            <person name="Voolstra C.R."/>
        </authorList>
    </citation>
    <scope>NUCLEOTIDE SEQUENCE [LARGE SCALE GENOMIC DNA]</scope>
    <source>
        <strain evidence="2 3">CCMP2467</strain>
    </source>
</reference>
<sequence length="174" mass="18201">MALRILVTLLAFVAARSDDIEAAMAADDTCAAGGDCSLELNQLRGIKVHYLEALEDDEEESAQVEEEAELEGGACTGGGDMGVWKAGGRRSFDAALNHCGRSCAAGFPCTKDCMQKKGYSAGCASCMAQLVGCSRDHCMNQCITNDKAPACTHCVKASCRHKMKACSGLNAGGH</sequence>
<feature type="signal peptide" evidence="1">
    <location>
        <begin position="1"/>
        <end position="17"/>
    </location>
</feature>
<evidence type="ECO:0000256" key="1">
    <source>
        <dbReference type="SAM" id="SignalP"/>
    </source>
</evidence>
<accession>A0A1Q9ETE7</accession>
<comment type="caution">
    <text evidence="2">The sequence shown here is derived from an EMBL/GenBank/DDBJ whole genome shotgun (WGS) entry which is preliminary data.</text>
</comment>
<dbReference type="OMA" id="KAPACTH"/>
<keyword evidence="1" id="KW-0732">Signal</keyword>
<dbReference type="OrthoDB" id="432981at2759"/>
<organism evidence="2 3">
    <name type="scientific">Symbiodinium microadriaticum</name>
    <name type="common">Dinoflagellate</name>
    <name type="synonym">Zooxanthella microadriatica</name>
    <dbReference type="NCBI Taxonomy" id="2951"/>
    <lineage>
        <taxon>Eukaryota</taxon>
        <taxon>Sar</taxon>
        <taxon>Alveolata</taxon>
        <taxon>Dinophyceae</taxon>
        <taxon>Suessiales</taxon>
        <taxon>Symbiodiniaceae</taxon>
        <taxon>Symbiodinium</taxon>
    </lineage>
</organism>
<evidence type="ECO:0008006" key="4">
    <source>
        <dbReference type="Google" id="ProtNLM"/>
    </source>
</evidence>